<dbReference type="SMART" id="SM00409">
    <property type="entry name" value="IG"/>
    <property type="match status" value="2"/>
</dbReference>
<dbReference type="PROSITE" id="PS50835">
    <property type="entry name" value="IG_LIKE"/>
    <property type="match status" value="2"/>
</dbReference>
<dbReference type="GO" id="GO:0098609">
    <property type="term" value="P:cell-cell adhesion"/>
    <property type="evidence" value="ECO:0007669"/>
    <property type="project" value="TreeGrafter"/>
</dbReference>
<dbReference type="InterPro" id="IPR003599">
    <property type="entry name" value="Ig_sub"/>
</dbReference>
<dbReference type="PANTHER" id="PTHR44170">
    <property type="entry name" value="PROTEIN SIDEKICK"/>
    <property type="match status" value="1"/>
</dbReference>
<dbReference type="InterPro" id="IPR013783">
    <property type="entry name" value="Ig-like_fold"/>
</dbReference>
<dbReference type="GO" id="GO:0016020">
    <property type="term" value="C:membrane"/>
    <property type="evidence" value="ECO:0007669"/>
    <property type="project" value="UniProtKB-SubCell"/>
</dbReference>
<keyword evidence="4" id="KW-0472">Membrane</keyword>
<feature type="domain" description="Ig-like" evidence="5">
    <location>
        <begin position="170"/>
        <end position="273"/>
    </location>
</feature>
<dbReference type="InterPro" id="IPR007110">
    <property type="entry name" value="Ig-like_dom"/>
</dbReference>
<evidence type="ECO:0000256" key="2">
    <source>
        <dbReference type="ARBA" id="ARBA00023157"/>
    </source>
</evidence>
<feature type="compositionally biased region" description="Polar residues" evidence="3">
    <location>
        <begin position="332"/>
        <end position="346"/>
    </location>
</feature>
<sequence length="346" mass="38902">MSRRLSQIGNDCMVITYMMDIFSRMLLLIYFTQLSCIVGAVEDFGKPPYLAAGFANIEIEPPCAKFISSDPLYATKPVTLWCAPKEFKGDTEYLPFDRVRWSKYPSDNSSVVEAVEVTDEYPSKISILNSHNATLELGYARASAVGKYRCDLWNEDEYIATGNLFVNMRPVIEQEVGKMLRINSDDKFSLTADEDPEAAMEDSTVNFTCSAIGYPEPIIRWEKNNKSIESDGKHFNITENTLTILRVASDDAATFKCIATNTFFSPSHQGNVTFDTTVSFTLKVDSQRTLLPFICIVIIVIILIILIALAERRRKGGSEITRRTQENRPKTLVTTKKQPSESAVFV</sequence>
<organism evidence="6 7">
    <name type="scientific">Plectus sambesii</name>
    <dbReference type="NCBI Taxonomy" id="2011161"/>
    <lineage>
        <taxon>Eukaryota</taxon>
        <taxon>Metazoa</taxon>
        <taxon>Ecdysozoa</taxon>
        <taxon>Nematoda</taxon>
        <taxon>Chromadorea</taxon>
        <taxon>Plectida</taxon>
        <taxon>Plectina</taxon>
        <taxon>Plectoidea</taxon>
        <taxon>Plectidae</taxon>
        <taxon>Plectus</taxon>
    </lineage>
</organism>
<evidence type="ECO:0000256" key="1">
    <source>
        <dbReference type="ARBA" id="ARBA00022737"/>
    </source>
</evidence>
<keyword evidence="6" id="KW-1185">Reference proteome</keyword>
<keyword evidence="2" id="KW-1015">Disulfide bond</keyword>
<feature type="domain" description="Ig-like" evidence="5">
    <location>
        <begin position="61"/>
        <end position="161"/>
    </location>
</feature>
<dbReference type="InterPro" id="IPR003598">
    <property type="entry name" value="Ig_sub2"/>
</dbReference>
<dbReference type="Gene3D" id="2.60.40.10">
    <property type="entry name" value="Immunoglobulins"/>
    <property type="match status" value="1"/>
</dbReference>
<dbReference type="InterPro" id="IPR036179">
    <property type="entry name" value="Ig-like_dom_sf"/>
</dbReference>
<dbReference type="WBParaSite" id="PSAMB.scaffold3741size17051.g22361.t1">
    <property type="protein sequence ID" value="PSAMB.scaffold3741size17051.g22361.t1"/>
    <property type="gene ID" value="PSAMB.scaffold3741size17051.g22361"/>
</dbReference>
<dbReference type="PANTHER" id="PTHR44170:SF6">
    <property type="entry name" value="CONTACTIN"/>
    <property type="match status" value="1"/>
</dbReference>
<dbReference type="SUPFAM" id="SSF48726">
    <property type="entry name" value="Immunoglobulin"/>
    <property type="match status" value="2"/>
</dbReference>
<evidence type="ECO:0000256" key="4">
    <source>
        <dbReference type="SAM" id="Phobius"/>
    </source>
</evidence>
<keyword evidence="4" id="KW-0812">Transmembrane</keyword>
<proteinExistence type="predicted"/>
<dbReference type="InterPro" id="IPR058814">
    <property type="entry name" value="ZIG1/7_N"/>
</dbReference>
<dbReference type="AlphaFoldDB" id="A0A914WF69"/>
<dbReference type="Proteomes" id="UP000887566">
    <property type="component" value="Unplaced"/>
</dbReference>
<dbReference type="Pfam" id="PF26428">
    <property type="entry name" value="Zwei_Ig_N"/>
    <property type="match status" value="1"/>
</dbReference>
<keyword evidence="1" id="KW-0677">Repeat</keyword>
<evidence type="ECO:0000313" key="6">
    <source>
        <dbReference type="Proteomes" id="UP000887566"/>
    </source>
</evidence>
<evidence type="ECO:0000313" key="7">
    <source>
        <dbReference type="WBParaSite" id="PSAMB.scaffold3741size17051.g22361.t1"/>
    </source>
</evidence>
<evidence type="ECO:0000259" key="5">
    <source>
        <dbReference type="PROSITE" id="PS50835"/>
    </source>
</evidence>
<name>A0A914WF69_9BILA</name>
<accession>A0A914WF69</accession>
<dbReference type="Pfam" id="PF07679">
    <property type="entry name" value="I-set"/>
    <property type="match status" value="1"/>
</dbReference>
<protein>
    <submittedName>
        <fullName evidence="7">Ig-like domain-containing protein</fullName>
    </submittedName>
</protein>
<evidence type="ECO:0000256" key="3">
    <source>
        <dbReference type="SAM" id="MobiDB-lite"/>
    </source>
</evidence>
<feature type="region of interest" description="Disordered" evidence="3">
    <location>
        <begin position="317"/>
        <end position="346"/>
    </location>
</feature>
<reference evidence="7" key="1">
    <citation type="submission" date="2022-11" db="UniProtKB">
        <authorList>
            <consortium name="WormBaseParasite"/>
        </authorList>
    </citation>
    <scope>IDENTIFICATION</scope>
</reference>
<feature type="compositionally biased region" description="Basic and acidic residues" evidence="3">
    <location>
        <begin position="317"/>
        <end position="329"/>
    </location>
</feature>
<dbReference type="SMART" id="SM00408">
    <property type="entry name" value="IGc2"/>
    <property type="match status" value="1"/>
</dbReference>
<dbReference type="InterPro" id="IPR013098">
    <property type="entry name" value="Ig_I-set"/>
</dbReference>
<feature type="transmembrane region" description="Helical" evidence="4">
    <location>
        <begin position="290"/>
        <end position="310"/>
    </location>
</feature>
<keyword evidence="4" id="KW-1133">Transmembrane helix</keyword>
<feature type="transmembrane region" description="Helical" evidence="4">
    <location>
        <begin position="21"/>
        <end position="41"/>
    </location>
</feature>